<evidence type="ECO:0000313" key="2">
    <source>
        <dbReference type="EMBL" id="OPC78567.1"/>
    </source>
</evidence>
<dbReference type="Gene3D" id="1.10.260.40">
    <property type="entry name" value="lambda repressor-like DNA-binding domains"/>
    <property type="match status" value="1"/>
</dbReference>
<evidence type="ECO:0000259" key="1">
    <source>
        <dbReference type="PROSITE" id="PS50943"/>
    </source>
</evidence>
<dbReference type="InterPro" id="IPR001387">
    <property type="entry name" value="Cro/C1-type_HTH"/>
</dbReference>
<gene>
    <name evidence="2" type="ORF">B4N89_30765</name>
</gene>
<dbReference type="Proteomes" id="UP000190037">
    <property type="component" value="Unassembled WGS sequence"/>
</dbReference>
<accession>A0A1T3NNU3</accession>
<sequence>MQQVNMDDHTVSFGAALRHHRRQQGLSLRQLAGLVAYSPGWLSKIENGMSTPTMQLARLCDRELAAEGVLAALAGSAADDPPPRLRPAQLPPSTAGFVGRERELEDLDALLAHSTETGLPLTVAIDGPAGVGKSALMIRWAGQVSGSFPGGVLYRDLRGSSPDAEPVRPTDVLADFLIALRVCPPAVPADLEQRAAMFRSLLAGLRMLVVLDNAADSRQVTPLLPGTAGCAAVVTSRRRLTGIAVRAGASKIPLGPMSPAESVALLCAVVGPDRVLAEADAARKLARHCAHLPLALRIAAERLATRPHRSLALLAEELDDEKGRLDLLADADDPHLALRAAFFGSYRDLDPEAARAFRLLGLHPDGRLEASVAAGLIGRPLGHTRRLLESLASVHLLEETGPDRYRLATLLRAYAAERAGDEEARVGADDPGPTAR</sequence>
<dbReference type="EMBL" id="MWQN01000002">
    <property type="protein sequence ID" value="OPC78567.1"/>
    <property type="molecule type" value="Genomic_DNA"/>
</dbReference>
<dbReference type="AlphaFoldDB" id="A0A1T3NNU3"/>
<dbReference type="GO" id="GO:0003677">
    <property type="term" value="F:DNA binding"/>
    <property type="evidence" value="ECO:0007669"/>
    <property type="project" value="InterPro"/>
</dbReference>
<dbReference type="SMART" id="SM00530">
    <property type="entry name" value="HTH_XRE"/>
    <property type="match status" value="1"/>
</dbReference>
<dbReference type="GO" id="GO:0043531">
    <property type="term" value="F:ADP binding"/>
    <property type="evidence" value="ECO:0007669"/>
    <property type="project" value="InterPro"/>
</dbReference>
<dbReference type="Gene3D" id="3.40.50.300">
    <property type="entry name" value="P-loop containing nucleotide triphosphate hydrolases"/>
    <property type="match status" value="1"/>
</dbReference>
<dbReference type="InterPro" id="IPR010982">
    <property type="entry name" value="Lambda_DNA-bd_dom_sf"/>
</dbReference>
<dbReference type="OrthoDB" id="581105at2"/>
<dbReference type="SUPFAM" id="SSF52540">
    <property type="entry name" value="P-loop containing nucleoside triphosphate hydrolases"/>
    <property type="match status" value="1"/>
</dbReference>
<name>A0A1T3NNU3_9ACTN</name>
<dbReference type="PRINTS" id="PR00364">
    <property type="entry name" value="DISEASERSIST"/>
</dbReference>
<evidence type="ECO:0000313" key="3">
    <source>
        <dbReference type="Proteomes" id="UP000190037"/>
    </source>
</evidence>
<dbReference type="PANTHER" id="PTHR47691">
    <property type="entry name" value="REGULATOR-RELATED"/>
    <property type="match status" value="1"/>
</dbReference>
<protein>
    <recommendedName>
        <fullName evidence="1">HTH cro/C1-type domain-containing protein</fullName>
    </recommendedName>
</protein>
<dbReference type="STRING" id="159449.B4N89_30765"/>
<organism evidence="2 3">
    <name type="scientific">Embleya scabrispora</name>
    <dbReference type="NCBI Taxonomy" id="159449"/>
    <lineage>
        <taxon>Bacteria</taxon>
        <taxon>Bacillati</taxon>
        <taxon>Actinomycetota</taxon>
        <taxon>Actinomycetes</taxon>
        <taxon>Kitasatosporales</taxon>
        <taxon>Streptomycetaceae</taxon>
        <taxon>Embleya</taxon>
    </lineage>
</organism>
<dbReference type="CDD" id="cd00093">
    <property type="entry name" value="HTH_XRE"/>
    <property type="match status" value="1"/>
</dbReference>
<reference evidence="2 3" key="1">
    <citation type="submission" date="2017-03" db="EMBL/GenBank/DDBJ databases">
        <title>Draft genome sequence of Streptomyces scabrisporus NF3, endophyte isolated from Amphipterygium adstringens.</title>
        <authorList>
            <person name="Vazquez M."/>
            <person name="Ceapa C.D."/>
            <person name="Rodriguez Luna D."/>
            <person name="Sanchez Esquivel S."/>
        </authorList>
    </citation>
    <scope>NUCLEOTIDE SEQUENCE [LARGE SCALE GENOMIC DNA]</scope>
    <source>
        <strain evidence="2 3">NF3</strain>
    </source>
</reference>
<feature type="domain" description="HTH cro/C1-type" evidence="1">
    <location>
        <begin position="17"/>
        <end position="57"/>
    </location>
</feature>
<dbReference type="PROSITE" id="PS50943">
    <property type="entry name" value="HTH_CROC1"/>
    <property type="match status" value="1"/>
</dbReference>
<dbReference type="SUPFAM" id="SSF47413">
    <property type="entry name" value="lambda repressor-like DNA-binding domains"/>
    <property type="match status" value="1"/>
</dbReference>
<comment type="caution">
    <text evidence="2">The sequence shown here is derived from an EMBL/GenBank/DDBJ whole genome shotgun (WGS) entry which is preliminary data.</text>
</comment>
<dbReference type="PANTHER" id="PTHR47691:SF3">
    <property type="entry name" value="HTH-TYPE TRANSCRIPTIONAL REGULATOR RV0890C-RELATED"/>
    <property type="match status" value="1"/>
</dbReference>
<proteinExistence type="predicted"/>
<dbReference type="InterPro" id="IPR027417">
    <property type="entry name" value="P-loop_NTPase"/>
</dbReference>
<dbReference type="Pfam" id="PF13560">
    <property type="entry name" value="HTH_31"/>
    <property type="match status" value="1"/>
</dbReference>
<keyword evidence="3" id="KW-1185">Reference proteome</keyword>